<keyword evidence="1" id="KW-0812">Transmembrane</keyword>
<keyword evidence="1" id="KW-1133">Transmembrane helix</keyword>
<protein>
    <submittedName>
        <fullName evidence="2">Anti-sigma factor</fullName>
    </submittedName>
</protein>
<reference evidence="2 3" key="1">
    <citation type="journal article" date="2019" name="Syst. Appl. Microbiol.">
        <title>Microvirga tunisiensis sp. nov., a root nodule symbiotic bacterium isolated from Lupinus micranthus and L. luteus grown in Northern Tunisia.</title>
        <authorList>
            <person name="Msaddak A."/>
            <person name="Rejili M."/>
            <person name="Duran D."/>
            <person name="Mars M."/>
            <person name="Palacios J.M."/>
            <person name="Ruiz-Argueso T."/>
            <person name="Rey L."/>
            <person name="Imperial J."/>
        </authorList>
    </citation>
    <scope>NUCLEOTIDE SEQUENCE [LARGE SCALE GENOMIC DNA]</scope>
    <source>
        <strain evidence="2 3">Lmie10</strain>
    </source>
</reference>
<dbReference type="EMBL" id="VOSK01000030">
    <property type="protein sequence ID" value="MPR25720.1"/>
    <property type="molecule type" value="Genomic_DNA"/>
</dbReference>
<gene>
    <name evidence="2" type="ORF">FS320_10885</name>
</gene>
<comment type="caution">
    <text evidence="2">The sequence shown here is derived from an EMBL/GenBank/DDBJ whole genome shotgun (WGS) entry which is preliminary data.</text>
</comment>
<sequence length="269" mass="29353">MTGERPIGEDDLQAFVDGRLSPSRLEAVRAYLADHSATAEQVEREIEHREALRTRLAFKAQEPIPSRLRIANLVAAQRRSPLVRPAAYAAALAWLAIGGILGAWGGVWWASRAQMQTEAMSVADNAIAAHRIYVSERLHPVEVPADQEAHLVQWLSRRVGKPLTAPNLNAQGYRLIGGRLLPDSGEAAAQFMYENVGGDRLTLYARSGGSEAQTSFRFEEQGGVSAFSWIDKGLSYVVSAKADRTQLLPIAEAIFKQFEAAGDPAKGHL</sequence>
<evidence type="ECO:0000313" key="3">
    <source>
        <dbReference type="Proteomes" id="UP000403266"/>
    </source>
</evidence>
<feature type="transmembrane region" description="Helical" evidence="1">
    <location>
        <begin position="86"/>
        <end position="110"/>
    </location>
</feature>
<dbReference type="Proteomes" id="UP000403266">
    <property type="component" value="Unassembled WGS sequence"/>
</dbReference>
<accession>A0A5N7MGB7</accession>
<proteinExistence type="predicted"/>
<keyword evidence="1" id="KW-0472">Membrane</keyword>
<dbReference type="RefSeq" id="WP_162002930.1">
    <property type="nucleotide sequence ID" value="NZ_VOSJ01000028.1"/>
</dbReference>
<dbReference type="AlphaFoldDB" id="A0A5N7MGB7"/>
<evidence type="ECO:0000256" key="1">
    <source>
        <dbReference type="SAM" id="Phobius"/>
    </source>
</evidence>
<name>A0A5N7MGB7_9HYPH</name>
<organism evidence="2 3">
    <name type="scientific">Microvirga tunisiensis</name>
    <dbReference type="NCBI Taxonomy" id="2108360"/>
    <lineage>
        <taxon>Bacteria</taxon>
        <taxon>Pseudomonadati</taxon>
        <taxon>Pseudomonadota</taxon>
        <taxon>Alphaproteobacteria</taxon>
        <taxon>Hyphomicrobiales</taxon>
        <taxon>Methylobacteriaceae</taxon>
        <taxon>Microvirga</taxon>
    </lineage>
</organism>
<keyword evidence="3" id="KW-1185">Reference proteome</keyword>
<evidence type="ECO:0000313" key="2">
    <source>
        <dbReference type="EMBL" id="MPR25720.1"/>
    </source>
</evidence>